<dbReference type="Pfam" id="PF04720">
    <property type="entry name" value="PDDEXK_6"/>
    <property type="match status" value="1"/>
</dbReference>
<reference evidence="1 2" key="1">
    <citation type="journal article" date="2018" name="Mol. Plant">
        <title>The genome of Artemisia annua provides insight into the evolution of Asteraceae family and artemisinin biosynthesis.</title>
        <authorList>
            <person name="Shen Q."/>
            <person name="Zhang L."/>
            <person name="Liao Z."/>
            <person name="Wang S."/>
            <person name="Yan T."/>
            <person name="Shi P."/>
            <person name="Liu M."/>
            <person name="Fu X."/>
            <person name="Pan Q."/>
            <person name="Wang Y."/>
            <person name="Lv Z."/>
            <person name="Lu X."/>
            <person name="Zhang F."/>
            <person name="Jiang W."/>
            <person name="Ma Y."/>
            <person name="Chen M."/>
            <person name="Hao X."/>
            <person name="Li L."/>
            <person name="Tang Y."/>
            <person name="Lv G."/>
            <person name="Zhou Y."/>
            <person name="Sun X."/>
            <person name="Brodelius P.E."/>
            <person name="Rose J.K.C."/>
            <person name="Tang K."/>
        </authorList>
    </citation>
    <scope>NUCLEOTIDE SEQUENCE [LARGE SCALE GENOMIC DNA]</scope>
    <source>
        <strain evidence="2">cv. Huhao1</strain>
        <tissue evidence="1">Leaf</tissue>
    </source>
</reference>
<dbReference type="InterPro" id="IPR006502">
    <property type="entry name" value="PDDEXK-like"/>
</dbReference>
<dbReference type="STRING" id="35608.A0A2U1KPC8"/>
<evidence type="ECO:0000313" key="2">
    <source>
        <dbReference type="Proteomes" id="UP000245207"/>
    </source>
</evidence>
<comment type="caution">
    <text evidence="1">The sequence shown here is derived from an EMBL/GenBank/DDBJ whole genome shotgun (WGS) entry which is preliminary data.</text>
</comment>
<dbReference type="PANTHER" id="PTHR31579">
    <property type="entry name" value="OS03G0796600 PROTEIN"/>
    <property type="match status" value="1"/>
</dbReference>
<dbReference type="PANTHER" id="PTHR31579:SF39">
    <property type="entry name" value="OS01G0973600 PROTEIN"/>
    <property type="match status" value="1"/>
</dbReference>
<dbReference type="OrthoDB" id="1724164at2759"/>
<protein>
    <submittedName>
        <fullName evidence="1">PDDEXK-like protein</fullName>
    </submittedName>
</protein>
<evidence type="ECO:0000313" key="1">
    <source>
        <dbReference type="EMBL" id="PWA38626.1"/>
    </source>
</evidence>
<accession>A0A2U1KPC8</accession>
<keyword evidence="2" id="KW-1185">Reference proteome</keyword>
<dbReference type="EMBL" id="PKPP01015439">
    <property type="protein sequence ID" value="PWA38626.1"/>
    <property type="molecule type" value="Genomic_DNA"/>
</dbReference>
<name>A0A2U1KPC8_ARTAN</name>
<sequence>MLGGAFSHESEHDLAAMVSDFLENGSSCGADSRCSSDSDSGFCELANLADKISYDKVLLDQHGIDKPSVVNSLIVLINSKDLNFIRCGSCNASCIRFSLVKRIRLAGYDAAVCISKWQGSGKVPGGDHEYIDIINYNGSASGDRLILSM</sequence>
<proteinExistence type="predicted"/>
<gene>
    <name evidence="1" type="ORF">CTI12_AA562530</name>
</gene>
<organism evidence="1 2">
    <name type="scientific">Artemisia annua</name>
    <name type="common">Sweet wormwood</name>
    <dbReference type="NCBI Taxonomy" id="35608"/>
    <lineage>
        <taxon>Eukaryota</taxon>
        <taxon>Viridiplantae</taxon>
        <taxon>Streptophyta</taxon>
        <taxon>Embryophyta</taxon>
        <taxon>Tracheophyta</taxon>
        <taxon>Spermatophyta</taxon>
        <taxon>Magnoliopsida</taxon>
        <taxon>eudicotyledons</taxon>
        <taxon>Gunneridae</taxon>
        <taxon>Pentapetalae</taxon>
        <taxon>asterids</taxon>
        <taxon>campanulids</taxon>
        <taxon>Asterales</taxon>
        <taxon>Asteraceae</taxon>
        <taxon>Asteroideae</taxon>
        <taxon>Anthemideae</taxon>
        <taxon>Artemisiinae</taxon>
        <taxon>Artemisia</taxon>
    </lineage>
</organism>
<dbReference type="Proteomes" id="UP000245207">
    <property type="component" value="Unassembled WGS sequence"/>
</dbReference>
<dbReference type="AlphaFoldDB" id="A0A2U1KPC8"/>